<dbReference type="EMBL" id="CACVAX010000008">
    <property type="protein sequence ID" value="CAA6803791.1"/>
    <property type="molecule type" value="Genomic_DNA"/>
</dbReference>
<sequence>MHIDLSPEALLAQLGYATSTKSIEQIKRTIENTKGFENFSKHILSLHDELAHIKGVVALSNSKDVFKIKGSEDTSKEIQEEFTELVKHWAKKYKIKTEQVGKKPTYYILGQ</sequence>
<gene>
    <name evidence="1" type="ORF">HELGO_WM10435</name>
</gene>
<proteinExistence type="predicted"/>
<protein>
    <submittedName>
        <fullName evidence="1">Uncharacterized protein</fullName>
    </submittedName>
</protein>
<dbReference type="AlphaFoldDB" id="A0A6S6S612"/>
<accession>A0A6S6S612</accession>
<reference evidence="1" key="1">
    <citation type="submission" date="2020-01" db="EMBL/GenBank/DDBJ databases">
        <authorList>
            <person name="Meier V. D."/>
            <person name="Meier V D."/>
        </authorList>
    </citation>
    <scope>NUCLEOTIDE SEQUENCE</scope>
    <source>
        <strain evidence="1">HLG_WM_MAG_04</strain>
    </source>
</reference>
<name>A0A6S6S612_9BACT</name>
<evidence type="ECO:0000313" key="1">
    <source>
        <dbReference type="EMBL" id="CAA6803791.1"/>
    </source>
</evidence>
<organism evidence="1">
    <name type="scientific">uncultured Sulfurovum sp</name>
    <dbReference type="NCBI Taxonomy" id="269237"/>
    <lineage>
        <taxon>Bacteria</taxon>
        <taxon>Pseudomonadati</taxon>
        <taxon>Campylobacterota</taxon>
        <taxon>Epsilonproteobacteria</taxon>
        <taxon>Campylobacterales</taxon>
        <taxon>Sulfurovaceae</taxon>
        <taxon>Sulfurovum</taxon>
        <taxon>environmental samples</taxon>
    </lineage>
</organism>